<feature type="transmembrane region" description="Helical" evidence="8">
    <location>
        <begin position="205"/>
        <end position="225"/>
    </location>
</feature>
<dbReference type="SFLD" id="SFLDS00052">
    <property type="entry name" value="Ferric_Reductase_Domain"/>
    <property type="match status" value="1"/>
</dbReference>
<feature type="transmembrane region" description="Helical" evidence="8">
    <location>
        <begin position="6"/>
        <end position="24"/>
    </location>
</feature>
<evidence type="ECO:0000313" key="10">
    <source>
        <dbReference type="EMBL" id="KAA8893312.1"/>
    </source>
</evidence>
<dbReference type="PANTHER" id="PTHR32361">
    <property type="entry name" value="FERRIC/CUPRIC REDUCTASE TRANSMEMBRANE COMPONENT"/>
    <property type="match status" value="1"/>
</dbReference>
<evidence type="ECO:0000256" key="8">
    <source>
        <dbReference type="SAM" id="Phobius"/>
    </source>
</evidence>
<dbReference type="EMBL" id="VXIS01000464">
    <property type="protein sequence ID" value="KAA8893312.1"/>
    <property type="molecule type" value="Genomic_DNA"/>
</dbReference>
<evidence type="ECO:0000256" key="3">
    <source>
        <dbReference type="ARBA" id="ARBA00022692"/>
    </source>
</evidence>
<sequence>RNVLYIVVGIVTFIGLITSLVTSYRATNYDDGESQASGIRQRPTRLKTWFRRKFLLPALFGRKHVQPLGYYQFPTRGQTLMVVGYVLLNIVFLATDFPGDGRTIKTLSDRAGHLAVVNMPLYFLFAGRNNILIWVTSWPQRDFQVFHKWIARVSTLEAIIHSAGYGYVAAQGREYTLESALEATVVVSAMLLFSVMSARKHCYELFLAVHILCAILFLVFLYHHLKDMPHHYTIYVGICSGIWALDRVLRVARLVITNKNGKHTARARIIPHTSTILLAVYPNIEDVGFAPGAHYFLYFPDKWCFWESHPFTALSWRPTGPNLTRAPPKPHKGIQKMRIVTTSSARRGPQRAKLTFLIHPRKGMTRDLLNRLQASPHQSLDMPVLLEGPYGIARPVQAFPTVVIIAGGVGISTALPYLQQQMSPNRGEITRRFLLIWSVRDGIMAQKILASINSLGLSFRSDVELKLFITRAKDGDVFRFPIGVKVRYRRPKIERTILREARSRIPGTPMAVVACGGAAVVDCARKGAVMALKKAAGRRGMGEIVYWEEGYGW</sequence>
<dbReference type="FunCoup" id="A0A5J5ECP2">
    <property type="interactions" value="316"/>
</dbReference>
<evidence type="ECO:0000256" key="5">
    <source>
        <dbReference type="ARBA" id="ARBA00023065"/>
    </source>
</evidence>
<reference evidence="10 11" key="1">
    <citation type="submission" date="2019-09" db="EMBL/GenBank/DDBJ databases">
        <title>Draft genome of the ectomycorrhizal ascomycete Sphaerosporella brunnea.</title>
        <authorList>
            <consortium name="DOE Joint Genome Institute"/>
            <person name="Benucci G.M."/>
            <person name="Marozzi G."/>
            <person name="Antonielli L."/>
            <person name="Sanchez S."/>
            <person name="Marco P."/>
            <person name="Wang X."/>
            <person name="Falini L.B."/>
            <person name="Barry K."/>
            <person name="Haridas S."/>
            <person name="Lipzen A."/>
            <person name="Labutti K."/>
            <person name="Grigoriev I.V."/>
            <person name="Murat C."/>
            <person name="Martin F."/>
            <person name="Albertini E."/>
            <person name="Donnini D."/>
            <person name="Bonito G."/>
        </authorList>
    </citation>
    <scope>NUCLEOTIDE SEQUENCE [LARGE SCALE GENOMIC DNA]</scope>
    <source>
        <strain evidence="10 11">Sb_GMNB300</strain>
    </source>
</reference>
<dbReference type="AlphaFoldDB" id="A0A5J5ECP2"/>
<keyword evidence="11" id="KW-1185">Reference proteome</keyword>
<dbReference type="Pfam" id="PF08022">
    <property type="entry name" value="FAD_binding_8"/>
    <property type="match status" value="1"/>
</dbReference>
<dbReference type="SUPFAM" id="SSF52343">
    <property type="entry name" value="Ferredoxin reductase-like, C-terminal NADP-linked domain"/>
    <property type="match status" value="1"/>
</dbReference>
<feature type="domain" description="FAD-binding FR-type" evidence="9">
    <location>
        <begin position="241"/>
        <end position="396"/>
    </location>
</feature>
<dbReference type="PROSITE" id="PS51384">
    <property type="entry name" value="FAD_FR"/>
    <property type="match status" value="1"/>
</dbReference>
<evidence type="ECO:0000259" key="9">
    <source>
        <dbReference type="PROSITE" id="PS51384"/>
    </source>
</evidence>
<dbReference type="InterPro" id="IPR039261">
    <property type="entry name" value="FNR_nucleotide-bd"/>
</dbReference>
<organism evidence="10 11">
    <name type="scientific">Sphaerosporella brunnea</name>
    <dbReference type="NCBI Taxonomy" id="1250544"/>
    <lineage>
        <taxon>Eukaryota</taxon>
        <taxon>Fungi</taxon>
        <taxon>Dikarya</taxon>
        <taxon>Ascomycota</taxon>
        <taxon>Pezizomycotina</taxon>
        <taxon>Pezizomycetes</taxon>
        <taxon>Pezizales</taxon>
        <taxon>Pyronemataceae</taxon>
        <taxon>Sphaerosporella</taxon>
    </lineage>
</organism>
<keyword evidence="2" id="KW-0813">Transport</keyword>
<feature type="transmembrane region" description="Helical" evidence="8">
    <location>
        <begin position="180"/>
        <end position="198"/>
    </location>
</feature>
<keyword evidence="5" id="KW-0406">Ion transport</keyword>
<evidence type="ECO:0000256" key="1">
    <source>
        <dbReference type="ARBA" id="ARBA00004141"/>
    </source>
</evidence>
<keyword evidence="7" id="KW-0325">Glycoprotein</keyword>
<protein>
    <recommendedName>
        <fullName evidence="9">FAD-binding FR-type domain-containing protein</fullName>
    </recommendedName>
</protein>
<evidence type="ECO:0000256" key="6">
    <source>
        <dbReference type="ARBA" id="ARBA00023136"/>
    </source>
</evidence>
<evidence type="ECO:0000313" key="11">
    <source>
        <dbReference type="Proteomes" id="UP000326924"/>
    </source>
</evidence>
<dbReference type="InterPro" id="IPR051410">
    <property type="entry name" value="Ferric/Cupric_Reductase"/>
</dbReference>
<dbReference type="CDD" id="cd06186">
    <property type="entry name" value="NOX_Duox_like_FAD_NADP"/>
    <property type="match status" value="1"/>
</dbReference>
<dbReference type="GO" id="GO:0006826">
    <property type="term" value="P:iron ion transport"/>
    <property type="evidence" value="ECO:0007669"/>
    <property type="project" value="TreeGrafter"/>
</dbReference>
<dbReference type="Gene3D" id="3.40.50.80">
    <property type="entry name" value="Nucleotide-binding domain of ferredoxin-NADP reductase (FNR) module"/>
    <property type="match status" value="1"/>
</dbReference>
<feature type="transmembrane region" description="Helical" evidence="8">
    <location>
        <begin position="119"/>
        <end position="137"/>
    </location>
</feature>
<dbReference type="GO" id="GO:0000293">
    <property type="term" value="F:ferric-chelate reductase activity"/>
    <property type="evidence" value="ECO:0007669"/>
    <property type="project" value="TreeGrafter"/>
</dbReference>
<feature type="non-terminal residue" evidence="10">
    <location>
        <position position="1"/>
    </location>
</feature>
<evidence type="ECO:0000256" key="2">
    <source>
        <dbReference type="ARBA" id="ARBA00022448"/>
    </source>
</evidence>
<gene>
    <name evidence="10" type="ORF">FN846DRAFT_788136</name>
</gene>
<dbReference type="InterPro" id="IPR017927">
    <property type="entry name" value="FAD-bd_FR_type"/>
</dbReference>
<dbReference type="GO" id="GO:0006879">
    <property type="term" value="P:intracellular iron ion homeostasis"/>
    <property type="evidence" value="ECO:0007669"/>
    <property type="project" value="TreeGrafter"/>
</dbReference>
<evidence type="ECO:0000256" key="7">
    <source>
        <dbReference type="ARBA" id="ARBA00023180"/>
    </source>
</evidence>
<dbReference type="InterPro" id="IPR013112">
    <property type="entry name" value="FAD-bd_8"/>
</dbReference>
<dbReference type="GO" id="GO:0015677">
    <property type="term" value="P:copper ion import"/>
    <property type="evidence" value="ECO:0007669"/>
    <property type="project" value="TreeGrafter"/>
</dbReference>
<dbReference type="SFLD" id="SFLDG01168">
    <property type="entry name" value="Ferric_reductase_subgroup_(FRE"/>
    <property type="match status" value="1"/>
</dbReference>
<dbReference type="Proteomes" id="UP000326924">
    <property type="component" value="Unassembled WGS sequence"/>
</dbReference>
<dbReference type="InterPro" id="IPR013130">
    <property type="entry name" value="Fe3_Rdtase_TM_dom"/>
</dbReference>
<keyword evidence="3 8" id="KW-0812">Transmembrane</keyword>
<evidence type="ECO:0000256" key="4">
    <source>
        <dbReference type="ARBA" id="ARBA00022989"/>
    </source>
</evidence>
<dbReference type="OrthoDB" id="167398at2759"/>
<comment type="subcellular location">
    <subcellularLocation>
        <location evidence="1">Membrane</location>
        <topology evidence="1">Multi-pass membrane protein</topology>
    </subcellularLocation>
</comment>
<dbReference type="GO" id="GO:0005886">
    <property type="term" value="C:plasma membrane"/>
    <property type="evidence" value="ECO:0007669"/>
    <property type="project" value="TreeGrafter"/>
</dbReference>
<proteinExistence type="predicted"/>
<dbReference type="PANTHER" id="PTHR32361:SF9">
    <property type="entry name" value="FERRIC REDUCTASE TRANSMEMBRANE COMPONENT 3-RELATED"/>
    <property type="match status" value="1"/>
</dbReference>
<accession>A0A5J5ECP2</accession>
<keyword evidence="4 8" id="KW-1133">Transmembrane helix</keyword>
<dbReference type="InParanoid" id="A0A5J5ECP2"/>
<dbReference type="Pfam" id="PF01794">
    <property type="entry name" value="Ferric_reduct"/>
    <property type="match status" value="1"/>
</dbReference>
<feature type="transmembrane region" description="Helical" evidence="8">
    <location>
        <begin position="80"/>
        <end position="99"/>
    </location>
</feature>
<comment type="caution">
    <text evidence="10">The sequence shown here is derived from an EMBL/GenBank/DDBJ whole genome shotgun (WGS) entry which is preliminary data.</text>
</comment>
<keyword evidence="6 8" id="KW-0472">Membrane</keyword>
<name>A0A5J5ECP2_9PEZI</name>